<reference evidence="3 4" key="1">
    <citation type="journal article" date="2014" name="Agronomy (Basel)">
        <title>A Draft Genome Sequence for Ensete ventricosum, the Drought-Tolerant Tree Against Hunger.</title>
        <authorList>
            <person name="Harrison J."/>
            <person name="Moore K.A."/>
            <person name="Paszkiewicz K."/>
            <person name="Jones T."/>
            <person name="Grant M."/>
            <person name="Ambacheew D."/>
            <person name="Muzemil S."/>
            <person name="Studholme D.J."/>
        </authorList>
    </citation>
    <scope>NUCLEOTIDE SEQUENCE [LARGE SCALE GENOMIC DNA]</scope>
</reference>
<name>A0A427ARP5_ENSVE</name>
<gene>
    <name evidence="3" type="ORF">B296_00001674</name>
</gene>
<evidence type="ECO:0000313" key="4">
    <source>
        <dbReference type="Proteomes" id="UP000287651"/>
    </source>
</evidence>
<evidence type="ECO:0000256" key="1">
    <source>
        <dbReference type="ARBA" id="ARBA00008668"/>
    </source>
</evidence>
<evidence type="ECO:0000313" key="3">
    <source>
        <dbReference type="EMBL" id="RRT78863.1"/>
    </source>
</evidence>
<dbReference type="PANTHER" id="PTHR22835:SF663">
    <property type="entry name" value="LIPASE-LIKE"/>
    <property type="match status" value="1"/>
</dbReference>
<dbReference type="PANTHER" id="PTHR22835">
    <property type="entry name" value="ZINC FINGER FYVE DOMAIN CONTAINING PROTEIN"/>
    <property type="match status" value="1"/>
</dbReference>
<dbReference type="EMBL" id="AMZH03001565">
    <property type="protein sequence ID" value="RRT78863.1"/>
    <property type="molecule type" value="Genomic_DNA"/>
</dbReference>
<dbReference type="InterPro" id="IPR001087">
    <property type="entry name" value="GDSL"/>
</dbReference>
<dbReference type="Gene3D" id="3.40.50.1110">
    <property type="entry name" value="SGNH hydrolase"/>
    <property type="match status" value="1"/>
</dbReference>
<comment type="similarity">
    <text evidence="1">Belongs to the 'GDSL' lipolytic enzyme family.</text>
</comment>
<keyword evidence="2" id="KW-0325">Glycoprotein</keyword>
<sequence length="252" mass="27744">MILAAQAVGLPLVPPIRGGGDFSRGANFAFAGATAQDNVVLAGLGLDVTGWGNYSLAVEIEWFKDLLRSEPSLAGEILETHVLNLASDQREREREREMYENLSSCSLTRDDAFPEPTLLGNSLFMVGEIGGNDYNAALAQDIAVDQITEVFVPSTLIELGARNFIVPGNLPIGCVPEWLEKFYSIDSGDYDEHGCLVWMNDLSLYHNKALQDELNWLMELYPNVTISYADLFGSGMRMFSNPQQFGELLTVP</sequence>
<accession>A0A427ARP5</accession>
<protein>
    <submittedName>
        <fullName evidence="3">Uncharacterized protein</fullName>
    </submittedName>
</protein>
<organism evidence="3 4">
    <name type="scientific">Ensete ventricosum</name>
    <name type="common">Abyssinian banana</name>
    <name type="synonym">Musa ensete</name>
    <dbReference type="NCBI Taxonomy" id="4639"/>
    <lineage>
        <taxon>Eukaryota</taxon>
        <taxon>Viridiplantae</taxon>
        <taxon>Streptophyta</taxon>
        <taxon>Embryophyta</taxon>
        <taxon>Tracheophyta</taxon>
        <taxon>Spermatophyta</taxon>
        <taxon>Magnoliopsida</taxon>
        <taxon>Liliopsida</taxon>
        <taxon>Zingiberales</taxon>
        <taxon>Musaceae</taxon>
        <taxon>Ensete</taxon>
    </lineage>
</organism>
<dbReference type="Pfam" id="PF00657">
    <property type="entry name" value="Lipase_GDSL"/>
    <property type="match status" value="1"/>
</dbReference>
<comment type="caution">
    <text evidence="3">The sequence shown here is derived from an EMBL/GenBank/DDBJ whole genome shotgun (WGS) entry which is preliminary data.</text>
</comment>
<dbReference type="GO" id="GO:0016788">
    <property type="term" value="F:hydrolase activity, acting on ester bonds"/>
    <property type="evidence" value="ECO:0007669"/>
    <property type="project" value="InterPro"/>
</dbReference>
<dbReference type="InterPro" id="IPR036514">
    <property type="entry name" value="SGNH_hydro_sf"/>
</dbReference>
<evidence type="ECO:0000256" key="2">
    <source>
        <dbReference type="ARBA" id="ARBA00023180"/>
    </source>
</evidence>
<dbReference type="Proteomes" id="UP000287651">
    <property type="component" value="Unassembled WGS sequence"/>
</dbReference>
<proteinExistence type="inferred from homology"/>
<dbReference type="AlphaFoldDB" id="A0A427ARP5"/>